<keyword evidence="13" id="KW-1185">Reference proteome</keyword>
<dbReference type="InterPro" id="IPR000719">
    <property type="entry name" value="Prot_kinase_dom"/>
</dbReference>
<evidence type="ECO:0000256" key="2">
    <source>
        <dbReference type="ARBA" id="ARBA00022679"/>
    </source>
</evidence>
<name>M5TW97_9BACT</name>
<dbReference type="PANTHER" id="PTHR43289">
    <property type="entry name" value="MITOGEN-ACTIVATED PROTEIN KINASE KINASE KINASE 20-RELATED"/>
    <property type="match status" value="1"/>
</dbReference>
<evidence type="ECO:0000256" key="3">
    <source>
        <dbReference type="ARBA" id="ARBA00022737"/>
    </source>
</evidence>
<dbReference type="InterPro" id="IPR001680">
    <property type="entry name" value="WD40_rpt"/>
</dbReference>
<dbReference type="PROSITE" id="PS00678">
    <property type="entry name" value="WD_REPEATS_1"/>
    <property type="match status" value="2"/>
</dbReference>
<organism evidence="12 13">
    <name type="scientific">Rhodopirellula sallentina SM41</name>
    <dbReference type="NCBI Taxonomy" id="1263870"/>
    <lineage>
        <taxon>Bacteria</taxon>
        <taxon>Pseudomonadati</taxon>
        <taxon>Planctomycetota</taxon>
        <taxon>Planctomycetia</taxon>
        <taxon>Pirellulales</taxon>
        <taxon>Pirellulaceae</taxon>
        <taxon>Rhodopirellula</taxon>
    </lineage>
</organism>
<evidence type="ECO:0000256" key="4">
    <source>
        <dbReference type="ARBA" id="ARBA00022741"/>
    </source>
</evidence>
<protein>
    <submittedName>
        <fullName evidence="12">Serine/threonine protein kinase</fullName>
        <ecNumber evidence="12">2.7.-.-</ecNumber>
    </submittedName>
</protein>
<dbReference type="Pfam" id="PF00069">
    <property type="entry name" value="Pkinase"/>
    <property type="match status" value="1"/>
</dbReference>
<sequence length="1116" mass="123654">MRTSIAGLEGGDRVGNYVLLERIGEGGMGTVFRAEQVEPFRRLVALKVIKTGMDSRRVITRFEVERQTLALMDHQNIAQVFDAGTTEAGLPYFVMELVNGEPITRYCDGKQLTLRQRLQFFVPVCRAIQHAHQKGIIHRDIKPSNVLVGLYDGKPVPKVIDFGVAKATQSNSPKRTALTELGQIVGTPEYISPEQAELNPFDIDTRSDIYSLGVLLYELLTGTTPILKEDMRKLGLVELLHQIRELEPPKPSTRVSQLDTQANQSGEPVSTLSRANMSSTRGSESAKFSRMLRGDLDWVVMKALEKDRSRRYETAEGFAADVEQYLDGGTVTARPPSTYYTFCKYAGRNKSLITMVLSIAVVLLMASMLSTWSAIRASDAERLAESRLAIAEQERNEKEQALERAVANQRRAEDARIEADARRREFEVKRNEAVWNQYVARLYPIIDAWEARDFGHLQQRLEELVPRKDEPDVRGWEWAYFKDQCDQAVLSIAGEHAAFHPWRDAVAVVAKGDDSNWCIELRSARDASFIRRLVTLSGPQAKEARNLRWSADASRLAYSTSDGRAVVVDVASGTKIFEVNVHADQASHIVRAFDLSGDGKILVTGNFFGFIALWDIDSGERLQVLHDPKQRSNLQSVSLSPDSTHLVGGLRYGRRTTWRLADAARFEYAPQSLKYASVCWHPAGKRFAATDADSFPVFEINKKDPVATLEHPKVSTISFVGEDRLVSAGRDQVIRIWDANSFELQEERRVLRVPAHEIHAGHQSPLVAASADGLVQVIDVEASVSKHDVLREPGTPEQKCNLVSWSRDGAYLAVGYVDGASSAKYSSRLLVWDLDAGRTVVNETFAKNVRMTFSWKSDEETLRVVTSDGRNMMYDLANESSAVHEPRATSLRIVGSSLSPNGKKLVIRSIPDGAVVADAETLQQLAKIETGEHVVSVQWSPDGSRVATGTYGFLDAWDESGKRIFRHRFPSPEQLDCIAWHPNAWLIAGGMSDGRVAILNADSGKAVLHLTGHTGPVTSLDWSSDGRRLATASVDGSVRVWDANTGVELLKLQHADEVAFRTVQWSRDSRRLAAGDDRGNVFVWGSADVPSLLAGAMGLASGKIAKAIAAVRRSRD</sequence>
<keyword evidence="3" id="KW-0677">Repeat</keyword>
<dbReference type="RefSeq" id="WP_008684944.1">
    <property type="nucleotide sequence ID" value="NZ_ANOH01000351.1"/>
</dbReference>
<keyword evidence="12" id="KW-0723">Serine/threonine-protein kinase</keyword>
<dbReference type="PROSITE" id="PS50294">
    <property type="entry name" value="WD_REPEATS_REGION"/>
    <property type="match status" value="1"/>
</dbReference>
<dbReference type="InterPro" id="IPR011045">
    <property type="entry name" value="N2O_reductase_N"/>
</dbReference>
<feature type="repeat" description="WD" evidence="7">
    <location>
        <begin position="1010"/>
        <end position="1051"/>
    </location>
</feature>
<dbReference type="Pfam" id="PF23383">
    <property type="entry name" value="Beta-prop_IFT140_1st"/>
    <property type="match status" value="1"/>
</dbReference>
<keyword evidence="2 12" id="KW-0808">Transferase</keyword>
<dbReference type="InterPro" id="IPR015943">
    <property type="entry name" value="WD40/YVTN_repeat-like_dom_sf"/>
</dbReference>
<evidence type="ECO:0000313" key="12">
    <source>
        <dbReference type="EMBL" id="EMI53450.1"/>
    </source>
</evidence>
<evidence type="ECO:0000256" key="8">
    <source>
        <dbReference type="PROSITE-ProRule" id="PRU10141"/>
    </source>
</evidence>
<dbReference type="PROSITE" id="PS50011">
    <property type="entry name" value="PROTEIN_KINASE_DOM"/>
    <property type="match status" value="1"/>
</dbReference>
<keyword evidence="9" id="KW-0175">Coiled coil</keyword>
<comment type="caution">
    <text evidence="12">The sequence shown here is derived from an EMBL/GenBank/DDBJ whole genome shotgun (WGS) entry which is preliminary data.</text>
</comment>
<dbReference type="AlphaFoldDB" id="M5TW97"/>
<keyword evidence="1 7" id="KW-0853">WD repeat</keyword>
<dbReference type="InterPro" id="IPR019775">
    <property type="entry name" value="WD40_repeat_CS"/>
</dbReference>
<dbReference type="PROSITE" id="PS50082">
    <property type="entry name" value="WD_REPEATS_2"/>
    <property type="match status" value="3"/>
</dbReference>
<dbReference type="InterPro" id="IPR056154">
    <property type="entry name" value="Beta-prop_IFT140_1st"/>
</dbReference>
<feature type="binding site" evidence="8">
    <location>
        <position position="47"/>
    </location>
    <ligand>
        <name>ATP</name>
        <dbReference type="ChEBI" id="CHEBI:30616"/>
    </ligand>
</feature>
<dbReference type="PATRIC" id="fig|1263870.3.peg.5408"/>
<dbReference type="Gene3D" id="1.10.510.10">
    <property type="entry name" value="Transferase(Phosphotransferase) domain 1"/>
    <property type="match status" value="1"/>
</dbReference>
<evidence type="ECO:0000256" key="9">
    <source>
        <dbReference type="SAM" id="Coils"/>
    </source>
</evidence>
<dbReference type="PROSITE" id="PS00107">
    <property type="entry name" value="PROTEIN_KINASE_ATP"/>
    <property type="match status" value="1"/>
</dbReference>
<evidence type="ECO:0000256" key="7">
    <source>
        <dbReference type="PROSITE-ProRule" id="PRU00221"/>
    </source>
</evidence>
<dbReference type="CDD" id="cd14014">
    <property type="entry name" value="STKc_PknB_like"/>
    <property type="match status" value="1"/>
</dbReference>
<dbReference type="InterPro" id="IPR011009">
    <property type="entry name" value="Kinase-like_dom_sf"/>
</dbReference>
<dbReference type="InterPro" id="IPR008271">
    <property type="entry name" value="Ser/Thr_kinase_AS"/>
</dbReference>
<reference evidence="12 13" key="1">
    <citation type="journal article" date="2013" name="Mar. Genomics">
        <title>Expression of sulfatases in Rhodopirellula baltica and the diversity of sulfatases in the genus Rhodopirellula.</title>
        <authorList>
            <person name="Wegner C.E."/>
            <person name="Richter-Heitmann T."/>
            <person name="Klindworth A."/>
            <person name="Klockow C."/>
            <person name="Richter M."/>
            <person name="Achstetter T."/>
            <person name="Glockner F.O."/>
            <person name="Harder J."/>
        </authorList>
    </citation>
    <scope>NUCLEOTIDE SEQUENCE [LARGE SCALE GENOMIC DNA]</scope>
    <source>
        <strain evidence="12 13">SM41</strain>
    </source>
</reference>
<keyword evidence="4 8" id="KW-0547">Nucleotide-binding</keyword>
<dbReference type="Gene3D" id="2.130.10.10">
    <property type="entry name" value="YVTN repeat-like/Quinoprotein amine dehydrogenase"/>
    <property type="match status" value="4"/>
</dbReference>
<dbReference type="Pfam" id="PF00400">
    <property type="entry name" value="WD40"/>
    <property type="match status" value="1"/>
</dbReference>
<feature type="coiled-coil region" evidence="9">
    <location>
        <begin position="381"/>
        <end position="418"/>
    </location>
</feature>
<dbReference type="OrthoDB" id="500858at2"/>
<keyword evidence="5 12" id="KW-0418">Kinase</keyword>
<feature type="repeat" description="WD" evidence="7">
    <location>
        <begin position="725"/>
        <end position="747"/>
    </location>
</feature>
<dbReference type="GO" id="GO:0005524">
    <property type="term" value="F:ATP binding"/>
    <property type="evidence" value="ECO:0007669"/>
    <property type="project" value="UniProtKB-UniRule"/>
</dbReference>
<keyword evidence="6 8" id="KW-0067">ATP-binding</keyword>
<feature type="domain" description="Protein kinase" evidence="11">
    <location>
        <begin position="17"/>
        <end position="326"/>
    </location>
</feature>
<dbReference type="InterPro" id="IPR011047">
    <property type="entry name" value="Quinoprotein_ADH-like_sf"/>
</dbReference>
<feature type="compositionally biased region" description="Polar residues" evidence="10">
    <location>
        <begin position="253"/>
        <end position="280"/>
    </location>
</feature>
<evidence type="ECO:0000256" key="5">
    <source>
        <dbReference type="ARBA" id="ARBA00022777"/>
    </source>
</evidence>
<dbReference type="EMBL" id="ANOH01000351">
    <property type="protein sequence ID" value="EMI53450.1"/>
    <property type="molecule type" value="Genomic_DNA"/>
</dbReference>
<feature type="region of interest" description="Disordered" evidence="10">
    <location>
        <begin position="248"/>
        <end position="280"/>
    </location>
</feature>
<dbReference type="EC" id="2.7.-.-" evidence="12"/>
<feature type="repeat" description="WD" evidence="7">
    <location>
        <begin position="590"/>
        <end position="624"/>
    </location>
</feature>
<dbReference type="GO" id="GO:0004674">
    <property type="term" value="F:protein serine/threonine kinase activity"/>
    <property type="evidence" value="ECO:0007669"/>
    <property type="project" value="UniProtKB-KW"/>
</dbReference>
<dbReference type="SMART" id="SM00320">
    <property type="entry name" value="WD40"/>
    <property type="match status" value="8"/>
</dbReference>
<evidence type="ECO:0000256" key="10">
    <source>
        <dbReference type="SAM" id="MobiDB-lite"/>
    </source>
</evidence>
<dbReference type="SUPFAM" id="SSF50974">
    <property type="entry name" value="Nitrous oxide reductase, N-terminal domain"/>
    <property type="match status" value="1"/>
</dbReference>
<evidence type="ECO:0000256" key="6">
    <source>
        <dbReference type="ARBA" id="ARBA00022840"/>
    </source>
</evidence>
<dbReference type="SUPFAM" id="SSF50998">
    <property type="entry name" value="Quinoprotein alcohol dehydrogenase-like"/>
    <property type="match status" value="1"/>
</dbReference>
<dbReference type="SUPFAM" id="SSF56112">
    <property type="entry name" value="Protein kinase-like (PK-like)"/>
    <property type="match status" value="1"/>
</dbReference>
<dbReference type="SMART" id="SM00220">
    <property type="entry name" value="S_TKc"/>
    <property type="match status" value="1"/>
</dbReference>
<dbReference type="PANTHER" id="PTHR43289:SF6">
    <property type="entry name" value="SERINE_THREONINE-PROTEIN KINASE NEKL-3"/>
    <property type="match status" value="1"/>
</dbReference>
<evidence type="ECO:0000259" key="11">
    <source>
        <dbReference type="PROSITE" id="PS50011"/>
    </source>
</evidence>
<proteinExistence type="predicted"/>
<dbReference type="PROSITE" id="PS00108">
    <property type="entry name" value="PROTEIN_KINASE_ST"/>
    <property type="match status" value="1"/>
</dbReference>
<accession>M5TW97</accession>
<dbReference type="Gene3D" id="3.30.200.20">
    <property type="entry name" value="Phosphorylase Kinase, domain 1"/>
    <property type="match status" value="1"/>
</dbReference>
<evidence type="ECO:0000313" key="13">
    <source>
        <dbReference type="Proteomes" id="UP000011885"/>
    </source>
</evidence>
<evidence type="ECO:0000256" key="1">
    <source>
        <dbReference type="ARBA" id="ARBA00022574"/>
    </source>
</evidence>
<dbReference type="Proteomes" id="UP000011885">
    <property type="component" value="Unassembled WGS sequence"/>
</dbReference>
<dbReference type="InterPro" id="IPR017441">
    <property type="entry name" value="Protein_kinase_ATP_BS"/>
</dbReference>
<gene>
    <name evidence="12" type="ORF">RSSM_05114</name>
</gene>